<comment type="caution">
    <text evidence="1">The sequence shown here is derived from an EMBL/GenBank/DDBJ whole genome shotgun (WGS) entry which is preliminary data.</text>
</comment>
<accession>A0AAE4BN50</accession>
<dbReference type="InterPro" id="IPR003006">
    <property type="entry name" value="Ig/MHC_CS"/>
</dbReference>
<reference evidence="1" key="1">
    <citation type="submission" date="2023-07" db="EMBL/GenBank/DDBJ databases">
        <title>Sorghum-associated microbial communities from plants grown in Nebraska, USA.</title>
        <authorList>
            <person name="Schachtman D."/>
        </authorList>
    </citation>
    <scope>NUCLEOTIDE SEQUENCE</scope>
    <source>
        <strain evidence="1">BE330</strain>
    </source>
</reference>
<name>A0AAE4BN50_9DEIO</name>
<organism evidence="1 2">
    <name type="scientific">Deinococcus soli</name>
    <name type="common">ex Cha et al. 2016</name>
    <dbReference type="NCBI Taxonomy" id="1309411"/>
    <lineage>
        <taxon>Bacteria</taxon>
        <taxon>Thermotogati</taxon>
        <taxon>Deinococcota</taxon>
        <taxon>Deinococci</taxon>
        <taxon>Deinococcales</taxon>
        <taxon>Deinococcaceae</taxon>
        <taxon>Deinococcus</taxon>
    </lineage>
</organism>
<sequence>MTAFTSTSVTQLLALPTLHTLTGRSAAEQIEHVLPEGFSELKYMALPDDGRLRLDCKLMENVYGGVKAVHVALFDGQVIGAQQSLEDNEYHTWFICDHGAYLAALAYLASQLPLRESYSCRVRHVQADEPLPLNF</sequence>
<dbReference type="PROSITE" id="PS00290">
    <property type="entry name" value="IG_MHC"/>
    <property type="match status" value="1"/>
</dbReference>
<dbReference type="RefSeq" id="WP_309853367.1">
    <property type="nucleotide sequence ID" value="NZ_JAVDQJ010000004.1"/>
</dbReference>
<protein>
    <submittedName>
        <fullName evidence="1">Uncharacterized protein</fullName>
    </submittedName>
</protein>
<dbReference type="AlphaFoldDB" id="A0AAE4BN50"/>
<gene>
    <name evidence="1" type="ORF">J2Y00_002376</name>
</gene>
<dbReference type="EMBL" id="JAVDQK010000005">
    <property type="protein sequence ID" value="MDR6218779.1"/>
    <property type="molecule type" value="Genomic_DNA"/>
</dbReference>
<proteinExistence type="predicted"/>
<evidence type="ECO:0000313" key="2">
    <source>
        <dbReference type="Proteomes" id="UP001185331"/>
    </source>
</evidence>
<dbReference type="Proteomes" id="UP001185331">
    <property type="component" value="Unassembled WGS sequence"/>
</dbReference>
<evidence type="ECO:0000313" key="1">
    <source>
        <dbReference type="EMBL" id="MDR6218779.1"/>
    </source>
</evidence>